<proteinExistence type="predicted"/>
<evidence type="ECO:0000313" key="1">
    <source>
        <dbReference type="EMBL" id="CAK5022320.1"/>
    </source>
</evidence>
<protein>
    <submittedName>
        <fullName evidence="1">Uncharacterized protein</fullName>
    </submittedName>
</protein>
<comment type="caution">
    <text evidence="1">The sequence shown here is derived from an EMBL/GenBank/DDBJ whole genome shotgun (WGS) entry which is preliminary data.</text>
</comment>
<accession>A0ACB0XX76</accession>
<name>A0ACB0XX76_MELEN</name>
<evidence type="ECO:0000313" key="2">
    <source>
        <dbReference type="Proteomes" id="UP001497535"/>
    </source>
</evidence>
<dbReference type="Proteomes" id="UP001497535">
    <property type="component" value="Unassembled WGS sequence"/>
</dbReference>
<dbReference type="EMBL" id="CAVMJV010000004">
    <property type="protein sequence ID" value="CAK5022320.1"/>
    <property type="molecule type" value="Genomic_DNA"/>
</dbReference>
<keyword evidence="2" id="KW-1185">Reference proteome</keyword>
<reference evidence="1" key="1">
    <citation type="submission" date="2023-11" db="EMBL/GenBank/DDBJ databases">
        <authorList>
            <person name="Poullet M."/>
        </authorList>
    </citation>
    <scope>NUCLEOTIDE SEQUENCE</scope>
    <source>
        <strain evidence="1">E1834</strain>
    </source>
</reference>
<sequence>MKSVLNRKRNGKTVCLPGTIRCKVGEMCKVGVPKLNTIVTRKEWDLRKLESMKSFRSQSISRDSLRTKESSIRSQMFENFRLKSKDASEQTRQFQRDVTRTNEVKKT</sequence>
<gene>
    <name evidence="1" type="ORF">MENTE1834_LOCUS4873</name>
</gene>
<organism evidence="1 2">
    <name type="scientific">Meloidogyne enterolobii</name>
    <name type="common">Root-knot nematode worm</name>
    <name type="synonym">Meloidogyne mayaguensis</name>
    <dbReference type="NCBI Taxonomy" id="390850"/>
    <lineage>
        <taxon>Eukaryota</taxon>
        <taxon>Metazoa</taxon>
        <taxon>Ecdysozoa</taxon>
        <taxon>Nematoda</taxon>
        <taxon>Chromadorea</taxon>
        <taxon>Rhabditida</taxon>
        <taxon>Tylenchina</taxon>
        <taxon>Tylenchomorpha</taxon>
        <taxon>Tylenchoidea</taxon>
        <taxon>Meloidogynidae</taxon>
        <taxon>Meloidogyninae</taxon>
        <taxon>Meloidogyne</taxon>
    </lineage>
</organism>